<reference evidence="1" key="2">
    <citation type="journal article" date="2015" name="Fish Shellfish Immunol.">
        <title>Early steps in the European eel (Anguilla anguilla)-Vibrio vulnificus interaction in the gills: Role of the RtxA13 toxin.</title>
        <authorList>
            <person name="Callol A."/>
            <person name="Pajuelo D."/>
            <person name="Ebbesson L."/>
            <person name="Teles M."/>
            <person name="MacKenzie S."/>
            <person name="Amaro C."/>
        </authorList>
    </citation>
    <scope>NUCLEOTIDE SEQUENCE</scope>
</reference>
<evidence type="ECO:0000313" key="1">
    <source>
        <dbReference type="EMBL" id="JAH59502.1"/>
    </source>
</evidence>
<sequence>MCRNCLFSREKRKLSSALCGQSRNLVVG</sequence>
<protein>
    <submittedName>
        <fullName evidence="1">Uncharacterized protein</fullName>
    </submittedName>
</protein>
<organism evidence="1">
    <name type="scientific">Anguilla anguilla</name>
    <name type="common">European freshwater eel</name>
    <name type="synonym">Muraena anguilla</name>
    <dbReference type="NCBI Taxonomy" id="7936"/>
    <lineage>
        <taxon>Eukaryota</taxon>
        <taxon>Metazoa</taxon>
        <taxon>Chordata</taxon>
        <taxon>Craniata</taxon>
        <taxon>Vertebrata</taxon>
        <taxon>Euteleostomi</taxon>
        <taxon>Actinopterygii</taxon>
        <taxon>Neopterygii</taxon>
        <taxon>Teleostei</taxon>
        <taxon>Anguilliformes</taxon>
        <taxon>Anguillidae</taxon>
        <taxon>Anguilla</taxon>
    </lineage>
</organism>
<reference evidence="1" key="1">
    <citation type="submission" date="2014-11" db="EMBL/GenBank/DDBJ databases">
        <authorList>
            <person name="Amaro Gonzalez C."/>
        </authorList>
    </citation>
    <scope>NUCLEOTIDE SEQUENCE</scope>
</reference>
<dbReference type="AlphaFoldDB" id="A0A0E9U190"/>
<proteinExistence type="predicted"/>
<dbReference type="EMBL" id="GBXM01049075">
    <property type="protein sequence ID" value="JAH59502.1"/>
    <property type="molecule type" value="Transcribed_RNA"/>
</dbReference>
<accession>A0A0E9U190</accession>
<name>A0A0E9U190_ANGAN</name>